<dbReference type="AlphaFoldDB" id="A0A1H8RUH3"/>
<sequence>MNGEHSATTDERDEQTTDDTRTQTMTTDRSRLCRTFQTAPAAVPRENTAKYLDSGLSATGFQKPDWLVPDIEDGTAPDMKSEALDNVVDRLPDAEFVGEVWPRVEWSYEDERFRDRGREQIRTLVREVGEFVDGVVVPKVGRLDDVKRAERVVAEAEREYGYAEGSVGLSVIVESARAVSDLREISQWGGESRLHGLVFGPVDYTAELGGRELDGQPPTWDSLLWRLSNEASANGLVALGGPFDRLFGERAGVRFYNGEAYADQVEREAQVGLDGSWSLHPNQTAQANRVHMPSPSELAGDVQRIESFHEAKGDGTGAVVVDGQMVDEATYKNFVNTVETVTVIHEVAPEQTTTLYDEELLDRAFDLDL</sequence>
<keyword evidence="2" id="KW-0479">Metal-binding</keyword>
<dbReference type="NCBIfam" id="NF041626">
    <property type="entry name" value="malyCoAlyase_Halo"/>
    <property type="match status" value="1"/>
</dbReference>
<gene>
    <name evidence="6" type="ORF">SAMN04487948_104238</name>
</gene>
<dbReference type="PANTHER" id="PTHR32308:SF10">
    <property type="entry name" value="CITRATE LYASE SUBUNIT BETA"/>
    <property type="match status" value="1"/>
</dbReference>
<dbReference type="GO" id="GO:0016829">
    <property type="term" value="F:lyase activity"/>
    <property type="evidence" value="ECO:0007669"/>
    <property type="project" value="UniProtKB-KW"/>
</dbReference>
<accession>A0A1H8RUH3</accession>
<dbReference type="PIRSF" id="PIRSF015582">
    <property type="entry name" value="Cit_lyase_B"/>
    <property type="match status" value="1"/>
</dbReference>
<reference evidence="7" key="1">
    <citation type="submission" date="2016-10" db="EMBL/GenBank/DDBJ databases">
        <authorList>
            <person name="Varghese N."/>
            <person name="Submissions S."/>
        </authorList>
    </citation>
    <scope>NUCLEOTIDE SEQUENCE [LARGE SCALE GENOMIC DNA]</scope>
    <source>
        <strain evidence="7">CGMCC 1.10121</strain>
    </source>
</reference>
<dbReference type="InterPro" id="IPR015813">
    <property type="entry name" value="Pyrv/PenolPyrv_kinase-like_dom"/>
</dbReference>
<evidence type="ECO:0000256" key="3">
    <source>
        <dbReference type="ARBA" id="ARBA00022842"/>
    </source>
</evidence>
<dbReference type="Pfam" id="PF03328">
    <property type="entry name" value="HpcH_HpaI"/>
    <property type="match status" value="1"/>
</dbReference>
<keyword evidence="7" id="KW-1185">Reference proteome</keyword>
<keyword evidence="6" id="KW-0456">Lyase</keyword>
<evidence type="ECO:0000259" key="5">
    <source>
        <dbReference type="Pfam" id="PF03328"/>
    </source>
</evidence>
<evidence type="ECO:0000313" key="7">
    <source>
        <dbReference type="Proteomes" id="UP000199126"/>
    </source>
</evidence>
<dbReference type="Proteomes" id="UP000199126">
    <property type="component" value="Unassembled WGS sequence"/>
</dbReference>
<evidence type="ECO:0000256" key="2">
    <source>
        <dbReference type="ARBA" id="ARBA00022723"/>
    </source>
</evidence>
<name>A0A1H8RUH3_9EURY</name>
<comment type="cofactor">
    <cofactor evidence="1">
        <name>Mg(2+)</name>
        <dbReference type="ChEBI" id="CHEBI:18420"/>
    </cofactor>
</comment>
<dbReference type="SUPFAM" id="SSF51621">
    <property type="entry name" value="Phosphoenolpyruvate/pyruvate domain"/>
    <property type="match status" value="1"/>
</dbReference>
<dbReference type="InterPro" id="IPR011206">
    <property type="entry name" value="Citrate_lyase_beta/mcl1/mcl2"/>
</dbReference>
<dbReference type="InterPro" id="IPR005000">
    <property type="entry name" value="Aldolase/citrate-lyase_domain"/>
</dbReference>
<feature type="domain" description="HpcH/HpaI aldolase/citrate lyase" evidence="5">
    <location>
        <begin position="59"/>
        <end position="239"/>
    </location>
</feature>
<evidence type="ECO:0000256" key="1">
    <source>
        <dbReference type="ARBA" id="ARBA00001946"/>
    </source>
</evidence>
<dbReference type="EMBL" id="FODV01000004">
    <property type="protein sequence ID" value="SEO69947.1"/>
    <property type="molecule type" value="Genomic_DNA"/>
</dbReference>
<evidence type="ECO:0000313" key="6">
    <source>
        <dbReference type="EMBL" id="SEO69947.1"/>
    </source>
</evidence>
<dbReference type="GO" id="GO:0000287">
    <property type="term" value="F:magnesium ion binding"/>
    <property type="evidence" value="ECO:0007669"/>
    <property type="project" value="TreeGrafter"/>
</dbReference>
<keyword evidence="3" id="KW-0460">Magnesium</keyword>
<evidence type="ECO:0000256" key="4">
    <source>
        <dbReference type="SAM" id="MobiDB-lite"/>
    </source>
</evidence>
<dbReference type="InterPro" id="IPR040442">
    <property type="entry name" value="Pyrv_kinase-like_dom_sf"/>
</dbReference>
<proteinExistence type="predicted"/>
<feature type="compositionally biased region" description="Basic and acidic residues" evidence="4">
    <location>
        <begin position="7"/>
        <end position="21"/>
    </location>
</feature>
<protein>
    <submittedName>
        <fullName evidence="6">Beta-methylmalyl-CoA/(S)-malyl-CoA lyase</fullName>
    </submittedName>
</protein>
<dbReference type="PANTHER" id="PTHR32308">
    <property type="entry name" value="LYASE BETA SUBUNIT, PUTATIVE (AFU_ORTHOLOGUE AFUA_4G13030)-RELATED"/>
    <property type="match status" value="1"/>
</dbReference>
<dbReference type="GO" id="GO:0006107">
    <property type="term" value="P:oxaloacetate metabolic process"/>
    <property type="evidence" value="ECO:0007669"/>
    <property type="project" value="TreeGrafter"/>
</dbReference>
<organism evidence="6 7">
    <name type="scientific">Halogranum amylolyticum</name>
    <dbReference type="NCBI Taxonomy" id="660520"/>
    <lineage>
        <taxon>Archaea</taxon>
        <taxon>Methanobacteriati</taxon>
        <taxon>Methanobacteriota</taxon>
        <taxon>Stenosarchaea group</taxon>
        <taxon>Halobacteria</taxon>
        <taxon>Halobacteriales</taxon>
        <taxon>Haloferacaceae</taxon>
    </lineage>
</organism>
<feature type="region of interest" description="Disordered" evidence="4">
    <location>
        <begin position="1"/>
        <end position="28"/>
    </location>
</feature>
<dbReference type="Gene3D" id="3.20.20.60">
    <property type="entry name" value="Phosphoenolpyruvate-binding domains"/>
    <property type="match status" value="1"/>
</dbReference>